<dbReference type="InterPro" id="IPR009078">
    <property type="entry name" value="Ferritin-like_SF"/>
</dbReference>
<dbReference type="PANTHER" id="PTHR31694">
    <property type="entry name" value="DESICCATION-LIKE PROTEIN"/>
    <property type="match status" value="1"/>
</dbReference>
<dbReference type="EMBL" id="GL883091">
    <property type="protein sequence ID" value="EGG12341.1"/>
    <property type="molecule type" value="Genomic_DNA"/>
</dbReference>
<dbReference type="OrthoDB" id="1001765at2759"/>
<dbReference type="eggNOG" id="ENOG502RXKA">
    <property type="taxonomic scope" value="Eukaryota"/>
</dbReference>
<dbReference type="Gene3D" id="1.20.1260.10">
    <property type="match status" value="1"/>
</dbReference>
<dbReference type="SUPFAM" id="SSF47240">
    <property type="entry name" value="Ferritin-like"/>
    <property type="match status" value="1"/>
</dbReference>
<dbReference type="KEGG" id="mlr:MELLADRAFT_124084"/>
<organism evidence="3">
    <name type="scientific">Melampsora larici-populina (strain 98AG31 / pathotype 3-4-7)</name>
    <name type="common">Poplar leaf rust fungus</name>
    <dbReference type="NCBI Taxonomy" id="747676"/>
    <lineage>
        <taxon>Eukaryota</taxon>
        <taxon>Fungi</taxon>
        <taxon>Dikarya</taxon>
        <taxon>Basidiomycota</taxon>
        <taxon>Pucciniomycotina</taxon>
        <taxon>Pucciniomycetes</taxon>
        <taxon>Pucciniales</taxon>
        <taxon>Melampsoraceae</taxon>
        <taxon>Melampsora</taxon>
    </lineage>
</organism>
<dbReference type="InterPro" id="IPR012347">
    <property type="entry name" value="Ferritin-like"/>
</dbReference>
<gene>
    <name evidence="2" type="ORF">MELLADRAFT_124084</name>
</gene>
<accession>F4R533</accession>
<dbReference type="CDD" id="cd00657">
    <property type="entry name" value="Ferritin_like"/>
    <property type="match status" value="1"/>
</dbReference>
<feature type="chain" id="PRO_5003314807" evidence="1">
    <location>
        <begin position="19"/>
        <end position="295"/>
    </location>
</feature>
<dbReference type="GeneID" id="18926606"/>
<dbReference type="InterPro" id="IPR052965">
    <property type="entry name" value="Pigment-catalase-like"/>
</dbReference>
<evidence type="ECO:0000313" key="3">
    <source>
        <dbReference type="Proteomes" id="UP000001072"/>
    </source>
</evidence>
<dbReference type="VEuPathDB" id="FungiDB:MELLADRAFT_124084"/>
<feature type="signal peptide" evidence="1">
    <location>
        <begin position="1"/>
        <end position="18"/>
    </location>
</feature>
<dbReference type="HOGENOM" id="CLU_029630_0_0_1"/>
<dbReference type="InParanoid" id="F4R533"/>
<keyword evidence="3" id="KW-1185">Reference proteome</keyword>
<evidence type="ECO:0000313" key="2">
    <source>
        <dbReference type="EMBL" id="EGG12341.1"/>
    </source>
</evidence>
<dbReference type="AlphaFoldDB" id="F4R533"/>
<dbReference type="PANTHER" id="PTHR31694:SF26">
    <property type="entry name" value="OS05G0151100 PROTEIN"/>
    <property type="match status" value="1"/>
</dbReference>
<evidence type="ECO:0000256" key="1">
    <source>
        <dbReference type="SAM" id="SignalP"/>
    </source>
</evidence>
<keyword evidence="1" id="KW-0732">Signal</keyword>
<sequence>MLFNSLLSVSLAAASVSGAALTYTQPSPVFTDADILQYALTLEHLEDTFYSTALARYSAADFARAGFEPWVRTRFEEIARDEREHVKLLTDGLTAAGATPVGACTYDFPMNDPKSFAAVANILEGVGVSAYLGGVPIISSKAYLTIAGSITTVEARHSSYVRGIQSQSPFPSSLDTPLNPNQIYTLAAGFIKPGCKTLVATKLPLKPFPALTLSTTGPIHKGSQIKLTSATSPAKSGNVFAVFYYGLTKTAVAIQNGMVRVPLDAVGQTYVILSTSQKATDETTIAGPAIVEVMA</sequence>
<dbReference type="RefSeq" id="XP_007404716.1">
    <property type="nucleotide sequence ID" value="XM_007404654.1"/>
</dbReference>
<dbReference type="Pfam" id="PF13668">
    <property type="entry name" value="Ferritin_2"/>
    <property type="match status" value="1"/>
</dbReference>
<dbReference type="Proteomes" id="UP000001072">
    <property type="component" value="Unassembled WGS sequence"/>
</dbReference>
<reference evidence="3" key="1">
    <citation type="journal article" date="2011" name="Proc. Natl. Acad. Sci. U.S.A.">
        <title>Obligate biotrophy features unraveled by the genomic analysis of rust fungi.</title>
        <authorList>
            <person name="Duplessis S."/>
            <person name="Cuomo C.A."/>
            <person name="Lin Y.-C."/>
            <person name="Aerts A."/>
            <person name="Tisserant E."/>
            <person name="Veneault-Fourrey C."/>
            <person name="Joly D.L."/>
            <person name="Hacquard S."/>
            <person name="Amselem J."/>
            <person name="Cantarel B.L."/>
            <person name="Chiu R."/>
            <person name="Coutinho P.M."/>
            <person name="Feau N."/>
            <person name="Field M."/>
            <person name="Frey P."/>
            <person name="Gelhaye E."/>
            <person name="Goldberg J."/>
            <person name="Grabherr M.G."/>
            <person name="Kodira C.D."/>
            <person name="Kohler A."/>
            <person name="Kuees U."/>
            <person name="Lindquist E.A."/>
            <person name="Lucas S.M."/>
            <person name="Mago R."/>
            <person name="Mauceli E."/>
            <person name="Morin E."/>
            <person name="Murat C."/>
            <person name="Pangilinan J.L."/>
            <person name="Park R."/>
            <person name="Pearson M."/>
            <person name="Quesneville H."/>
            <person name="Rouhier N."/>
            <person name="Sakthikumar S."/>
            <person name="Salamov A.A."/>
            <person name="Schmutz J."/>
            <person name="Selles B."/>
            <person name="Shapiro H."/>
            <person name="Tanguay P."/>
            <person name="Tuskan G.A."/>
            <person name="Henrissat B."/>
            <person name="Van de Peer Y."/>
            <person name="Rouze P."/>
            <person name="Ellis J.G."/>
            <person name="Dodds P.N."/>
            <person name="Schein J.E."/>
            <person name="Zhong S."/>
            <person name="Hamelin R.C."/>
            <person name="Grigoriev I.V."/>
            <person name="Szabo L.J."/>
            <person name="Martin F."/>
        </authorList>
    </citation>
    <scope>NUCLEOTIDE SEQUENCE [LARGE SCALE GENOMIC DNA]</scope>
    <source>
        <strain evidence="3">98AG31 / pathotype 3-4-7</strain>
    </source>
</reference>
<proteinExistence type="predicted"/>
<protein>
    <submittedName>
        <fullName evidence="2">Uncharacterized protein</fullName>
    </submittedName>
</protein>
<name>F4R533_MELLP</name>